<dbReference type="dictyBase" id="DDB_G0268096"/>
<protein>
    <recommendedName>
        <fullName evidence="4">F-box domain-containing protein</fullName>
    </recommendedName>
</protein>
<dbReference type="FunCoup" id="Q55FI5">
    <property type="interactions" value="744"/>
</dbReference>
<dbReference type="eggNOG" id="ENOG502RI43">
    <property type="taxonomic scope" value="Eukaryota"/>
</dbReference>
<feature type="region of interest" description="Disordered" evidence="1">
    <location>
        <begin position="348"/>
        <end position="375"/>
    </location>
</feature>
<dbReference type="Proteomes" id="UP000002195">
    <property type="component" value="Unassembled WGS sequence"/>
</dbReference>
<dbReference type="VEuPathDB" id="AmoebaDB:DDB_G0268096"/>
<dbReference type="RefSeq" id="XP_647548.1">
    <property type="nucleotide sequence ID" value="XM_642456.1"/>
</dbReference>
<evidence type="ECO:0008006" key="4">
    <source>
        <dbReference type="Google" id="ProtNLM"/>
    </source>
</evidence>
<reference evidence="2 3" key="1">
    <citation type="journal article" date="2005" name="Nature">
        <title>The genome of the social amoeba Dictyostelium discoideum.</title>
        <authorList>
            <consortium name="The Dictyostelium discoideum Sequencing Consortium"/>
            <person name="Eichinger L."/>
            <person name="Pachebat J.A."/>
            <person name="Glockner G."/>
            <person name="Rajandream M.A."/>
            <person name="Sucgang R."/>
            <person name="Berriman M."/>
            <person name="Song J."/>
            <person name="Olsen R."/>
            <person name="Szafranski K."/>
            <person name="Xu Q."/>
            <person name="Tunggal B."/>
            <person name="Kummerfeld S."/>
            <person name="Madera M."/>
            <person name="Konfortov B.A."/>
            <person name="Rivero F."/>
            <person name="Bankier A.T."/>
            <person name="Lehmann R."/>
            <person name="Hamlin N."/>
            <person name="Davies R."/>
            <person name="Gaudet P."/>
            <person name="Fey P."/>
            <person name="Pilcher K."/>
            <person name="Chen G."/>
            <person name="Saunders D."/>
            <person name="Sodergren E."/>
            <person name="Davis P."/>
            <person name="Kerhornou A."/>
            <person name="Nie X."/>
            <person name="Hall N."/>
            <person name="Anjard C."/>
            <person name="Hemphill L."/>
            <person name="Bason N."/>
            <person name="Farbrother P."/>
            <person name="Desany B."/>
            <person name="Just E."/>
            <person name="Morio T."/>
            <person name="Rost R."/>
            <person name="Churcher C."/>
            <person name="Cooper J."/>
            <person name="Haydock S."/>
            <person name="van Driessche N."/>
            <person name="Cronin A."/>
            <person name="Goodhead I."/>
            <person name="Muzny D."/>
            <person name="Mourier T."/>
            <person name="Pain A."/>
            <person name="Lu M."/>
            <person name="Harper D."/>
            <person name="Lindsay R."/>
            <person name="Hauser H."/>
            <person name="James K."/>
            <person name="Quiles M."/>
            <person name="Madan Babu M."/>
            <person name="Saito T."/>
            <person name="Buchrieser C."/>
            <person name="Wardroper A."/>
            <person name="Felder M."/>
            <person name="Thangavelu M."/>
            <person name="Johnson D."/>
            <person name="Knights A."/>
            <person name="Loulseged H."/>
            <person name="Mungall K."/>
            <person name="Oliver K."/>
            <person name="Price C."/>
            <person name="Quail M.A."/>
            <person name="Urushihara H."/>
            <person name="Hernandez J."/>
            <person name="Rabbinowitsch E."/>
            <person name="Steffen D."/>
            <person name="Sanders M."/>
            <person name="Ma J."/>
            <person name="Kohara Y."/>
            <person name="Sharp S."/>
            <person name="Simmonds M."/>
            <person name="Spiegler S."/>
            <person name="Tivey A."/>
            <person name="Sugano S."/>
            <person name="White B."/>
            <person name="Walker D."/>
            <person name="Woodward J."/>
            <person name="Winckler T."/>
            <person name="Tanaka Y."/>
            <person name="Shaulsky G."/>
            <person name="Schleicher M."/>
            <person name="Weinstock G."/>
            <person name="Rosenthal A."/>
            <person name="Cox E.C."/>
            <person name="Chisholm R.L."/>
            <person name="Gibbs R."/>
            <person name="Loomis W.F."/>
            <person name="Platzer M."/>
            <person name="Kay R.R."/>
            <person name="Williams J."/>
            <person name="Dear P.H."/>
            <person name="Noegel A.A."/>
            <person name="Barrell B."/>
            <person name="Kuspa A."/>
        </authorList>
    </citation>
    <scope>NUCLEOTIDE SEQUENCE [LARGE SCALE GENOMIC DNA]</scope>
    <source>
        <strain evidence="2 3">AX4</strain>
    </source>
</reference>
<organism evidence="2 3">
    <name type="scientific">Dictyostelium discoideum</name>
    <name type="common">Social amoeba</name>
    <dbReference type="NCBI Taxonomy" id="44689"/>
    <lineage>
        <taxon>Eukaryota</taxon>
        <taxon>Amoebozoa</taxon>
        <taxon>Evosea</taxon>
        <taxon>Eumycetozoa</taxon>
        <taxon>Dictyostelia</taxon>
        <taxon>Dictyosteliales</taxon>
        <taxon>Dictyosteliaceae</taxon>
        <taxon>Dictyostelium</taxon>
    </lineage>
</organism>
<dbReference type="KEGG" id="ddi:DDB_G0268096"/>
<proteinExistence type="predicted"/>
<name>Q55FI5_DICDI</name>
<comment type="caution">
    <text evidence="2">The sequence shown here is derived from an EMBL/GenBank/DDBJ whole genome shotgun (WGS) entry which is preliminary data.</text>
</comment>
<sequence length="375" mass="44224">MEEEFELSPYQYDINRLHDIVYKNIKDRILDGFESFGYYSDGSTYSNRENRNSNNNNNHFTINKEQMKSFILPDIVIEKIIRDSLWYIDDRMDKVIINDNLLSFALVSKQFFKVLSKILNNEYFEWKKSMIQFDNDSQFSLIKQPPLYFDYNSIRLIPYSSSRQFVELLFSRIESFYLKTDEYDIILSDSTLRKFKFCCCPNNKVFNEDKTYRHDINSSGYLIYPPPMPSLQSITIDEYYGVYSSNYQDLFTNILIENFKNIKINDNSCADDGGGGGSSGVKRFSIGFYIDWNRDMKNETDFLKPFLEHHLNSLEKVVIDCYHNRLKIFNRLKSSINNQSKNNIEWILPEDPYGTTDTDSDSSKYGDDATDDESF</sequence>
<dbReference type="EMBL" id="AAFI02000003">
    <property type="protein sequence ID" value="EAL73501.1"/>
    <property type="molecule type" value="Genomic_DNA"/>
</dbReference>
<gene>
    <name evidence="2" type="ORF">DDB_G0268096</name>
</gene>
<evidence type="ECO:0000313" key="3">
    <source>
        <dbReference type="Proteomes" id="UP000002195"/>
    </source>
</evidence>
<evidence type="ECO:0000313" key="2">
    <source>
        <dbReference type="EMBL" id="EAL73501.1"/>
    </source>
</evidence>
<dbReference type="InParanoid" id="Q55FI5"/>
<dbReference type="HOGENOM" id="CLU_726517_0_0_1"/>
<evidence type="ECO:0000256" key="1">
    <source>
        <dbReference type="SAM" id="MobiDB-lite"/>
    </source>
</evidence>
<keyword evidence="3" id="KW-1185">Reference proteome</keyword>
<dbReference type="PhylomeDB" id="Q55FI5"/>
<dbReference type="PANTHER" id="PTHR39532">
    <property type="entry name" value="F-BOX DOMAIN-CONTAINING PROTEIN-RELATED"/>
    <property type="match status" value="1"/>
</dbReference>
<dbReference type="AlphaFoldDB" id="Q55FI5"/>
<accession>Q55FI5</accession>
<dbReference type="PANTHER" id="PTHR39532:SF3">
    <property type="entry name" value="F-BOX DOMAIN-CONTAINING PROTEIN"/>
    <property type="match status" value="1"/>
</dbReference>
<dbReference type="PaxDb" id="44689-DDB0189773"/>
<dbReference type="GeneID" id="8616355"/>